<dbReference type="OrthoDB" id="9801207at2"/>
<comment type="subunit">
    <text evidence="8">Homopolymer.</text>
</comment>
<keyword evidence="8" id="KW-0547">Nucleotide-binding</keyword>
<evidence type="ECO:0000256" key="4">
    <source>
        <dbReference type="ARBA" id="ARBA00011857"/>
    </source>
</evidence>
<keyword evidence="5 8" id="KW-0554">One-carbon metabolism</keyword>
<evidence type="ECO:0000259" key="9">
    <source>
        <dbReference type="Pfam" id="PF01227"/>
    </source>
</evidence>
<dbReference type="InterPro" id="IPR043133">
    <property type="entry name" value="GTP-CH-I_C/QueF"/>
</dbReference>
<accession>A0A371RJN5</accession>
<evidence type="ECO:0000256" key="1">
    <source>
        <dbReference type="ARBA" id="ARBA00001052"/>
    </source>
</evidence>
<dbReference type="PANTHER" id="PTHR11109">
    <property type="entry name" value="GTP CYCLOHYDROLASE I"/>
    <property type="match status" value="1"/>
</dbReference>
<dbReference type="Pfam" id="PF01227">
    <property type="entry name" value="GTP_cyclohydroI"/>
    <property type="match status" value="1"/>
</dbReference>
<dbReference type="NCBIfam" id="TIGR00063">
    <property type="entry name" value="folE"/>
    <property type="match status" value="1"/>
</dbReference>
<evidence type="ECO:0000313" key="11">
    <source>
        <dbReference type="Proteomes" id="UP000264589"/>
    </source>
</evidence>
<keyword evidence="8" id="KW-0479">Metal-binding</keyword>
<comment type="subunit">
    <text evidence="4">Toroid-shaped homodecamer, composed of two pentamers of five dimers.</text>
</comment>
<dbReference type="GO" id="GO:0006730">
    <property type="term" value="P:one-carbon metabolic process"/>
    <property type="evidence" value="ECO:0007669"/>
    <property type="project" value="UniProtKB-UniRule"/>
</dbReference>
<dbReference type="NCBIfam" id="NF006825">
    <property type="entry name" value="PRK09347.1-2"/>
    <property type="match status" value="1"/>
</dbReference>
<protein>
    <recommendedName>
        <fullName evidence="8">GTP cyclohydrolase 1</fullName>
        <ecNumber evidence="8">3.5.4.16</ecNumber>
    </recommendedName>
    <alternativeName>
        <fullName evidence="8">GTP cyclohydrolase I</fullName>
        <shortName evidence="8">GTP-CH-I</shortName>
    </alternativeName>
</protein>
<evidence type="ECO:0000256" key="6">
    <source>
        <dbReference type="ARBA" id="ARBA00022801"/>
    </source>
</evidence>
<comment type="pathway">
    <text evidence="2 8">Cofactor biosynthesis; 7,8-dihydroneopterin triphosphate biosynthesis; 7,8-dihydroneopterin triphosphate from GTP: step 1/1.</text>
</comment>
<gene>
    <name evidence="8 10" type="primary">folE</name>
    <name evidence="10" type="ORF">DX908_10495</name>
</gene>
<dbReference type="FunFam" id="3.30.1130.10:FF:000001">
    <property type="entry name" value="GTP cyclohydrolase 1"/>
    <property type="match status" value="1"/>
</dbReference>
<dbReference type="FunFam" id="1.10.286.10:FF:000001">
    <property type="entry name" value="GTP cyclohydrolase 1"/>
    <property type="match status" value="1"/>
</dbReference>
<comment type="similarity">
    <text evidence="3 8">Belongs to the GTP cyclohydrolase I family.</text>
</comment>
<evidence type="ECO:0000256" key="8">
    <source>
        <dbReference type="HAMAP-Rule" id="MF_00223"/>
    </source>
</evidence>
<dbReference type="AlphaFoldDB" id="A0A371RJN5"/>
<dbReference type="GO" id="GO:0005525">
    <property type="term" value="F:GTP binding"/>
    <property type="evidence" value="ECO:0007669"/>
    <property type="project" value="UniProtKB-KW"/>
</dbReference>
<dbReference type="SUPFAM" id="SSF55620">
    <property type="entry name" value="Tetrahydrobiopterin biosynthesis enzymes-like"/>
    <property type="match status" value="1"/>
</dbReference>
<proteinExistence type="inferred from homology"/>
<dbReference type="Proteomes" id="UP000264589">
    <property type="component" value="Unassembled WGS sequence"/>
</dbReference>
<dbReference type="InterPro" id="IPR043134">
    <property type="entry name" value="GTP-CH-I_N"/>
</dbReference>
<keyword evidence="7 8" id="KW-0342">GTP-binding</keyword>
<feature type="binding site" evidence="8">
    <location>
        <position position="84"/>
    </location>
    <ligand>
        <name>Zn(2+)</name>
        <dbReference type="ChEBI" id="CHEBI:29105"/>
    </ligand>
</feature>
<feature type="binding site" evidence="8">
    <location>
        <position position="81"/>
    </location>
    <ligand>
        <name>Zn(2+)</name>
        <dbReference type="ChEBI" id="CHEBI:29105"/>
    </ligand>
</feature>
<keyword evidence="8" id="KW-0862">Zinc</keyword>
<name>A0A371RJN5_9PROT</name>
<dbReference type="InParanoid" id="A0A371RJN5"/>
<evidence type="ECO:0000313" key="10">
    <source>
        <dbReference type="EMBL" id="RFB05655.1"/>
    </source>
</evidence>
<feature type="domain" description="GTP cyclohydrolase I" evidence="9">
    <location>
        <begin position="11"/>
        <end position="188"/>
    </location>
</feature>
<dbReference type="Gene3D" id="1.10.286.10">
    <property type="match status" value="1"/>
</dbReference>
<dbReference type="Gene3D" id="3.30.1130.10">
    <property type="match status" value="1"/>
</dbReference>
<dbReference type="GO" id="GO:0006729">
    <property type="term" value="P:tetrahydrobiopterin biosynthetic process"/>
    <property type="evidence" value="ECO:0007669"/>
    <property type="project" value="TreeGrafter"/>
</dbReference>
<comment type="catalytic activity">
    <reaction evidence="1 8">
        <text>GTP + H2O = 7,8-dihydroneopterin 3'-triphosphate + formate + H(+)</text>
        <dbReference type="Rhea" id="RHEA:17473"/>
        <dbReference type="ChEBI" id="CHEBI:15377"/>
        <dbReference type="ChEBI" id="CHEBI:15378"/>
        <dbReference type="ChEBI" id="CHEBI:15740"/>
        <dbReference type="ChEBI" id="CHEBI:37565"/>
        <dbReference type="ChEBI" id="CHEBI:58462"/>
        <dbReference type="EC" id="3.5.4.16"/>
    </reaction>
</comment>
<evidence type="ECO:0000256" key="7">
    <source>
        <dbReference type="ARBA" id="ARBA00023134"/>
    </source>
</evidence>
<dbReference type="GO" id="GO:0005737">
    <property type="term" value="C:cytoplasm"/>
    <property type="evidence" value="ECO:0007669"/>
    <property type="project" value="TreeGrafter"/>
</dbReference>
<evidence type="ECO:0000256" key="2">
    <source>
        <dbReference type="ARBA" id="ARBA00005080"/>
    </source>
</evidence>
<dbReference type="HAMAP" id="MF_00223">
    <property type="entry name" value="FolE"/>
    <property type="match status" value="1"/>
</dbReference>
<dbReference type="EMBL" id="QUQO01000001">
    <property type="protein sequence ID" value="RFB05655.1"/>
    <property type="molecule type" value="Genomic_DNA"/>
</dbReference>
<dbReference type="InterPro" id="IPR020602">
    <property type="entry name" value="GTP_CycHdrlase_I_dom"/>
</dbReference>
<dbReference type="EC" id="3.5.4.16" evidence="8"/>
<dbReference type="GO" id="GO:0008270">
    <property type="term" value="F:zinc ion binding"/>
    <property type="evidence" value="ECO:0007669"/>
    <property type="project" value="UniProtKB-UniRule"/>
</dbReference>
<dbReference type="GO" id="GO:0003934">
    <property type="term" value="F:GTP cyclohydrolase I activity"/>
    <property type="evidence" value="ECO:0007669"/>
    <property type="project" value="UniProtKB-UniRule"/>
</dbReference>
<dbReference type="PANTHER" id="PTHR11109:SF7">
    <property type="entry name" value="GTP CYCLOHYDROLASE 1"/>
    <property type="match status" value="1"/>
</dbReference>
<comment type="caution">
    <text evidence="10">The sequence shown here is derived from an EMBL/GenBank/DDBJ whole genome shotgun (WGS) entry which is preliminary data.</text>
</comment>
<dbReference type="InterPro" id="IPR018234">
    <property type="entry name" value="GTP_CycHdrlase_I_CS"/>
</dbReference>
<dbReference type="PROSITE" id="PS00859">
    <property type="entry name" value="GTP_CYCLOHYDROL_1_1"/>
    <property type="match status" value="1"/>
</dbReference>
<evidence type="ECO:0000256" key="3">
    <source>
        <dbReference type="ARBA" id="ARBA00008085"/>
    </source>
</evidence>
<evidence type="ECO:0000256" key="5">
    <source>
        <dbReference type="ARBA" id="ARBA00022563"/>
    </source>
</evidence>
<dbReference type="FunCoup" id="A0A371RJN5">
    <property type="interactions" value="443"/>
</dbReference>
<dbReference type="UniPathway" id="UPA00848">
    <property type="reaction ID" value="UER00151"/>
</dbReference>
<feature type="binding site" evidence="8">
    <location>
        <position position="152"/>
    </location>
    <ligand>
        <name>Zn(2+)</name>
        <dbReference type="ChEBI" id="CHEBI:29105"/>
    </ligand>
</feature>
<dbReference type="NCBIfam" id="NF006826">
    <property type="entry name" value="PRK09347.1-3"/>
    <property type="match status" value="1"/>
</dbReference>
<reference evidence="10 11" key="1">
    <citation type="submission" date="2018-08" db="EMBL/GenBank/DDBJ databases">
        <title>Parvularcula sp. SM1705, isolated from surface water of the South Sea China.</title>
        <authorList>
            <person name="Sun L."/>
        </authorList>
    </citation>
    <scope>NUCLEOTIDE SEQUENCE [LARGE SCALE GENOMIC DNA]</scope>
    <source>
        <strain evidence="10 11">SM1705</strain>
    </source>
</reference>
<keyword evidence="6 8" id="KW-0378">Hydrolase</keyword>
<dbReference type="GO" id="GO:0046654">
    <property type="term" value="P:tetrahydrofolate biosynthetic process"/>
    <property type="evidence" value="ECO:0007669"/>
    <property type="project" value="UniProtKB-UniRule"/>
</dbReference>
<keyword evidence="11" id="KW-1185">Reference proteome</keyword>
<sequence>MSERASRAEAEAAVRVLLSYIGEDPDREGLVDTPKRFVKAYDDWFKGYGEDPDQILATTFEEVEGYDDIVLLKDIRVESHCEHHVAPIIGTAHVAYLPDRRVVGLSKLARLVDTYGKRLQSQETLTNLIANTIDRVLKPRGVAVIIDAEHQCISTRGTRKSEISCVTRSVLGAFRDDPRYEERLARLIG</sequence>
<organism evidence="10 11">
    <name type="scientific">Parvularcula marina</name>
    <dbReference type="NCBI Taxonomy" id="2292771"/>
    <lineage>
        <taxon>Bacteria</taxon>
        <taxon>Pseudomonadati</taxon>
        <taxon>Pseudomonadota</taxon>
        <taxon>Alphaproteobacteria</taxon>
        <taxon>Parvularculales</taxon>
        <taxon>Parvularculaceae</taxon>
        <taxon>Parvularcula</taxon>
    </lineage>
</organism>
<dbReference type="InterPro" id="IPR001474">
    <property type="entry name" value="GTP_CycHdrlase_I"/>
</dbReference>